<feature type="region of interest" description="Disordered" evidence="1">
    <location>
        <begin position="1"/>
        <end position="30"/>
    </location>
</feature>
<proteinExistence type="predicted"/>
<keyword evidence="3" id="KW-1185">Reference proteome</keyword>
<evidence type="ECO:0000313" key="2">
    <source>
        <dbReference type="EMBL" id="MBM0105187.1"/>
    </source>
</evidence>
<name>A0ABS1WW32_9GAMM</name>
<reference evidence="2 3" key="1">
    <citation type="journal article" date="2021" name="Int. J. Syst. Evol. Microbiol.">
        <title>Steroidobacter gossypii sp. nov., isolated from soil of cotton cropping field.</title>
        <authorList>
            <person name="Huang R."/>
            <person name="Yang S."/>
            <person name="Zhen C."/>
            <person name="Liu W."/>
        </authorList>
    </citation>
    <scope>NUCLEOTIDE SEQUENCE [LARGE SCALE GENOMIC DNA]</scope>
    <source>
        <strain evidence="2 3">S1-65</strain>
    </source>
</reference>
<comment type="caution">
    <text evidence="2">The sequence shown here is derived from an EMBL/GenBank/DDBJ whole genome shotgun (WGS) entry which is preliminary data.</text>
</comment>
<evidence type="ECO:0000256" key="1">
    <source>
        <dbReference type="SAM" id="MobiDB-lite"/>
    </source>
</evidence>
<sequence length="47" mass="5238">MQVNEMSLEQPLELGTVTEETKGIGGRDHEFNPAGCEANKTWWGNEC</sequence>
<dbReference type="RefSeq" id="WP_203167243.1">
    <property type="nucleotide sequence ID" value="NZ_JAEVLS010000002.1"/>
</dbReference>
<protein>
    <submittedName>
        <fullName evidence="2">Uncharacterized protein</fullName>
    </submittedName>
</protein>
<dbReference type="Proteomes" id="UP000661077">
    <property type="component" value="Unassembled WGS sequence"/>
</dbReference>
<accession>A0ABS1WW32</accession>
<organism evidence="2 3">
    <name type="scientific">Steroidobacter gossypii</name>
    <dbReference type="NCBI Taxonomy" id="2805490"/>
    <lineage>
        <taxon>Bacteria</taxon>
        <taxon>Pseudomonadati</taxon>
        <taxon>Pseudomonadota</taxon>
        <taxon>Gammaproteobacteria</taxon>
        <taxon>Steroidobacterales</taxon>
        <taxon>Steroidobacteraceae</taxon>
        <taxon>Steroidobacter</taxon>
    </lineage>
</organism>
<feature type="compositionally biased region" description="Basic and acidic residues" evidence="1">
    <location>
        <begin position="19"/>
        <end position="30"/>
    </location>
</feature>
<gene>
    <name evidence="2" type="ORF">JM946_10515</name>
</gene>
<evidence type="ECO:0000313" key="3">
    <source>
        <dbReference type="Proteomes" id="UP000661077"/>
    </source>
</evidence>
<dbReference type="EMBL" id="JAEVLS010000002">
    <property type="protein sequence ID" value="MBM0105187.1"/>
    <property type="molecule type" value="Genomic_DNA"/>
</dbReference>